<name>E9GND4_DAPPU</name>
<feature type="domain" description="PD-(D/E)XK endonuclease-like" evidence="2">
    <location>
        <begin position="71"/>
        <end position="155"/>
    </location>
</feature>
<feature type="active site" evidence="1">
    <location>
        <position position="112"/>
    </location>
</feature>
<keyword evidence="1" id="KW-0540">Nuclease</keyword>
<sequence>MSDKSEMMLAMWRKRKIAEVGEEGLKEFMRESKLTGKELHLSIETYLRGVEYNSVRVEPRISGHWLSMKSILGSLEDVAVLESYVVHKELKYKGFVDCVCKYKDNLVVVEWKTSQRTKSTLQDAYDDPIQIAAYIGAINADERYPLRVENALLVVAYPTGRPADVLTLDKKLCEHYWNEWLKRLEAFNELKKSAEKQ</sequence>
<dbReference type="GO" id="GO:0005739">
    <property type="term" value="C:mitochondrion"/>
    <property type="evidence" value="ECO:0007669"/>
    <property type="project" value="UniProtKB-SubCell"/>
</dbReference>
<evidence type="ECO:0000256" key="1">
    <source>
        <dbReference type="HAMAP-Rule" id="MF_03030"/>
    </source>
</evidence>
<dbReference type="OMA" id="NDMIATE"/>
<dbReference type="Pfam" id="PF12705">
    <property type="entry name" value="PDDEXK_1"/>
    <property type="match status" value="1"/>
</dbReference>
<dbReference type="PANTHER" id="PTHR31340:SF3">
    <property type="entry name" value="MITOCHONDRIAL GENOME MAINTENANCE EXONUCLEASE 1"/>
    <property type="match status" value="1"/>
</dbReference>
<dbReference type="EMBL" id="GL732554">
    <property type="protein sequence ID" value="EFX79008.1"/>
    <property type="molecule type" value="Genomic_DNA"/>
</dbReference>
<evidence type="ECO:0000313" key="3">
    <source>
        <dbReference type="EMBL" id="EFX79008.1"/>
    </source>
</evidence>
<gene>
    <name evidence="3" type="ORF">DAPPUDRAFT_245436</name>
</gene>
<accession>E9GND4</accession>
<comment type="subcellular location">
    <subcellularLocation>
        <location evidence="1">Mitochondrion</location>
    </subcellularLocation>
</comment>
<dbReference type="Proteomes" id="UP000000305">
    <property type="component" value="Unassembled WGS sequence"/>
</dbReference>
<dbReference type="InterPro" id="IPR038726">
    <property type="entry name" value="PDDEXK_AddAB-type"/>
</dbReference>
<protein>
    <recommendedName>
        <fullName evidence="1">Mitochondrial genome maintenance exonuclease 1</fullName>
        <ecNumber evidence="1">3.1.-.-</ecNumber>
    </recommendedName>
</protein>
<keyword evidence="1" id="KW-0496">Mitochondrion</keyword>
<evidence type="ECO:0000313" key="4">
    <source>
        <dbReference type="Proteomes" id="UP000000305"/>
    </source>
</evidence>
<proteinExistence type="inferred from homology"/>
<dbReference type="Gene3D" id="3.90.320.10">
    <property type="match status" value="1"/>
</dbReference>
<dbReference type="FunFam" id="3.90.320.10:FF:000022">
    <property type="entry name" value="Mitochondrial genome maintenance exonuclease 1"/>
    <property type="match status" value="1"/>
</dbReference>
<organism evidence="3 4">
    <name type="scientific">Daphnia pulex</name>
    <name type="common">Water flea</name>
    <dbReference type="NCBI Taxonomy" id="6669"/>
    <lineage>
        <taxon>Eukaryota</taxon>
        <taxon>Metazoa</taxon>
        <taxon>Ecdysozoa</taxon>
        <taxon>Arthropoda</taxon>
        <taxon>Crustacea</taxon>
        <taxon>Branchiopoda</taxon>
        <taxon>Diplostraca</taxon>
        <taxon>Cladocera</taxon>
        <taxon>Anomopoda</taxon>
        <taxon>Daphniidae</taxon>
        <taxon>Daphnia</taxon>
    </lineage>
</organism>
<keyword evidence="4" id="KW-1185">Reference proteome</keyword>
<comment type="similarity">
    <text evidence="1">Belongs to the MGME1 family.</text>
</comment>
<dbReference type="KEGG" id="dpx:DAPPUDRAFT_245436"/>
<dbReference type="AlphaFoldDB" id="E9GND4"/>
<evidence type="ECO:0000259" key="2">
    <source>
        <dbReference type="Pfam" id="PF12705"/>
    </source>
</evidence>
<dbReference type="eggNOG" id="ENOG502QVKE">
    <property type="taxonomic scope" value="Eukaryota"/>
</dbReference>
<dbReference type="HAMAP" id="MF_03030">
    <property type="entry name" value="MGME1"/>
    <property type="match status" value="1"/>
</dbReference>
<dbReference type="PANTHER" id="PTHR31340">
    <property type="entry name" value="MITOCHONDRIAL GENOME MAINTENANCE EXONUCLEASE 1"/>
    <property type="match status" value="1"/>
</dbReference>
<dbReference type="OrthoDB" id="5777131at2759"/>
<dbReference type="InterPro" id="IPR011604">
    <property type="entry name" value="PDDEXK-like_dom_sf"/>
</dbReference>
<dbReference type="STRING" id="6669.E9GND4"/>
<dbReference type="InParanoid" id="E9GND4"/>
<reference evidence="3 4" key="1">
    <citation type="journal article" date="2011" name="Science">
        <title>The ecoresponsive genome of Daphnia pulex.</title>
        <authorList>
            <person name="Colbourne J.K."/>
            <person name="Pfrender M.E."/>
            <person name="Gilbert D."/>
            <person name="Thomas W.K."/>
            <person name="Tucker A."/>
            <person name="Oakley T.H."/>
            <person name="Tokishita S."/>
            <person name="Aerts A."/>
            <person name="Arnold G.J."/>
            <person name="Basu M.K."/>
            <person name="Bauer D.J."/>
            <person name="Caceres C.E."/>
            <person name="Carmel L."/>
            <person name="Casola C."/>
            <person name="Choi J.H."/>
            <person name="Detter J.C."/>
            <person name="Dong Q."/>
            <person name="Dusheyko S."/>
            <person name="Eads B.D."/>
            <person name="Frohlich T."/>
            <person name="Geiler-Samerotte K.A."/>
            <person name="Gerlach D."/>
            <person name="Hatcher P."/>
            <person name="Jogdeo S."/>
            <person name="Krijgsveld J."/>
            <person name="Kriventseva E.V."/>
            <person name="Kultz D."/>
            <person name="Laforsch C."/>
            <person name="Lindquist E."/>
            <person name="Lopez J."/>
            <person name="Manak J.R."/>
            <person name="Muller J."/>
            <person name="Pangilinan J."/>
            <person name="Patwardhan R.P."/>
            <person name="Pitluck S."/>
            <person name="Pritham E.J."/>
            <person name="Rechtsteiner A."/>
            <person name="Rho M."/>
            <person name="Rogozin I.B."/>
            <person name="Sakarya O."/>
            <person name="Salamov A."/>
            <person name="Schaack S."/>
            <person name="Shapiro H."/>
            <person name="Shiga Y."/>
            <person name="Skalitzky C."/>
            <person name="Smith Z."/>
            <person name="Souvorov A."/>
            <person name="Sung W."/>
            <person name="Tang Z."/>
            <person name="Tsuchiya D."/>
            <person name="Tu H."/>
            <person name="Vos H."/>
            <person name="Wang M."/>
            <person name="Wolf Y.I."/>
            <person name="Yamagata H."/>
            <person name="Yamada T."/>
            <person name="Ye Y."/>
            <person name="Shaw J.R."/>
            <person name="Andrews J."/>
            <person name="Crease T.J."/>
            <person name="Tang H."/>
            <person name="Lucas S.M."/>
            <person name="Robertson H.M."/>
            <person name="Bork P."/>
            <person name="Koonin E.V."/>
            <person name="Zdobnov E.M."/>
            <person name="Grigoriev I.V."/>
            <person name="Lynch M."/>
            <person name="Boore J.L."/>
        </authorList>
    </citation>
    <scope>NUCLEOTIDE SEQUENCE [LARGE SCALE GENOMIC DNA]</scope>
</reference>
<dbReference type="PhylomeDB" id="E9GND4"/>
<dbReference type="EC" id="3.1.-.-" evidence="1"/>
<comment type="function">
    <text evidence="1">Metal-dependent single-stranded DNA (ssDNA) exonuclease involved in mitochondrial genome maintenance.</text>
</comment>
<dbReference type="HOGENOM" id="CLU_084008_1_0_1"/>
<dbReference type="GO" id="GO:0008297">
    <property type="term" value="F:single-stranded DNA exodeoxyribonuclease activity"/>
    <property type="evidence" value="ECO:0007669"/>
    <property type="project" value="UniProtKB-UniRule"/>
</dbReference>
<keyword evidence="1" id="KW-0378">Hydrolase</keyword>
<feature type="active site" evidence="1">
    <location>
        <position position="110"/>
    </location>
</feature>
<keyword evidence="1" id="KW-0269">Exonuclease</keyword>
<feature type="active site" evidence="1">
    <location>
        <position position="97"/>
    </location>
</feature>
<dbReference type="GO" id="GO:0043504">
    <property type="term" value="P:mitochondrial DNA repair"/>
    <property type="evidence" value="ECO:0007669"/>
    <property type="project" value="UniProtKB-UniRule"/>
</dbReference>